<feature type="domain" description="CYTH" evidence="1">
    <location>
        <begin position="2"/>
        <end position="147"/>
    </location>
</feature>
<evidence type="ECO:0000313" key="2">
    <source>
        <dbReference type="EMBL" id="MDY0746165.1"/>
    </source>
</evidence>
<accession>A0ABU5DIP1</accession>
<evidence type="ECO:0000259" key="1">
    <source>
        <dbReference type="PROSITE" id="PS51707"/>
    </source>
</evidence>
<dbReference type="EMBL" id="JAXCLA010000005">
    <property type="protein sequence ID" value="MDY0746165.1"/>
    <property type="molecule type" value="Genomic_DNA"/>
</dbReference>
<dbReference type="Proteomes" id="UP001285263">
    <property type="component" value="Unassembled WGS sequence"/>
</dbReference>
<dbReference type="PROSITE" id="PS51707">
    <property type="entry name" value="CYTH"/>
    <property type="match status" value="1"/>
</dbReference>
<dbReference type="Gene3D" id="2.40.320.10">
    <property type="entry name" value="Hypothetical Protein Pfu-838710-001"/>
    <property type="match status" value="1"/>
</dbReference>
<dbReference type="PANTHER" id="PTHR40114:SF1">
    <property type="entry name" value="SLR0698 PROTEIN"/>
    <property type="match status" value="1"/>
</dbReference>
<dbReference type="InterPro" id="IPR012042">
    <property type="entry name" value="NeuTTM/CthTTM-like"/>
</dbReference>
<proteinExistence type="predicted"/>
<dbReference type="PIRSF" id="PIRSF016487">
    <property type="entry name" value="CYTH_UCP016487"/>
    <property type="match status" value="1"/>
</dbReference>
<reference evidence="2 3" key="1">
    <citation type="submission" date="2023-11" db="EMBL/GenBank/DDBJ databases">
        <title>Paucibacter sp. nov., isolated from fresh soil in Korea.</title>
        <authorList>
            <person name="Le N.T.T."/>
        </authorList>
    </citation>
    <scope>NUCLEOTIDE SEQUENCE [LARGE SCALE GENOMIC DNA]</scope>
    <source>
        <strain evidence="2 3">R3-3</strain>
    </source>
</reference>
<protein>
    <submittedName>
        <fullName evidence="2">CYTH domain-containing protein</fullName>
    </submittedName>
</protein>
<sequence>MGIEIERKFLVVGEAWKQGLTPERLSQGYLNRDKQRTVRVRLAGGAAWLTIKGESRGATRAEFEYPIPVEDAEQLLALCDGPRVEKYRWRVPHGGLVWEVDEFLGDNAGLVVAEVELAAEDQAFDMPSWAGEDVTADPRYFNSSLASRPFKDW</sequence>
<dbReference type="SUPFAM" id="SSF55154">
    <property type="entry name" value="CYTH-like phosphatases"/>
    <property type="match status" value="1"/>
</dbReference>
<dbReference type="RefSeq" id="WP_320424063.1">
    <property type="nucleotide sequence ID" value="NZ_JAXCLA010000005.1"/>
</dbReference>
<evidence type="ECO:0000313" key="3">
    <source>
        <dbReference type="Proteomes" id="UP001285263"/>
    </source>
</evidence>
<dbReference type="InterPro" id="IPR023577">
    <property type="entry name" value="CYTH_domain"/>
</dbReference>
<name>A0ABU5DIP1_9BURK</name>
<keyword evidence="3" id="KW-1185">Reference proteome</keyword>
<dbReference type="CDD" id="cd07891">
    <property type="entry name" value="CYTH-like_CthTTM-like_1"/>
    <property type="match status" value="1"/>
</dbReference>
<dbReference type="Pfam" id="PF01928">
    <property type="entry name" value="CYTH"/>
    <property type="match status" value="1"/>
</dbReference>
<dbReference type="PANTHER" id="PTHR40114">
    <property type="entry name" value="SLR0698 PROTEIN"/>
    <property type="match status" value="1"/>
</dbReference>
<dbReference type="SMART" id="SM01118">
    <property type="entry name" value="CYTH"/>
    <property type="match status" value="1"/>
</dbReference>
<comment type="caution">
    <text evidence="2">The sequence shown here is derived from an EMBL/GenBank/DDBJ whole genome shotgun (WGS) entry which is preliminary data.</text>
</comment>
<organism evidence="2 3">
    <name type="scientific">Roseateles agri</name>
    <dbReference type="NCBI Taxonomy" id="3098619"/>
    <lineage>
        <taxon>Bacteria</taxon>
        <taxon>Pseudomonadati</taxon>
        <taxon>Pseudomonadota</taxon>
        <taxon>Betaproteobacteria</taxon>
        <taxon>Burkholderiales</taxon>
        <taxon>Sphaerotilaceae</taxon>
        <taxon>Roseateles</taxon>
    </lineage>
</organism>
<dbReference type="InterPro" id="IPR033469">
    <property type="entry name" value="CYTH-like_dom_sf"/>
</dbReference>
<gene>
    <name evidence="2" type="ORF">SNE35_16725</name>
</gene>